<gene>
    <name evidence="1" type="primary">GCD11</name>
    <name evidence="1" type="ORF">IWW38_003095</name>
</gene>
<keyword evidence="1" id="KW-0648">Protein biosynthesis</keyword>
<comment type="caution">
    <text evidence="1">The sequence shown here is derived from an EMBL/GenBank/DDBJ whole genome shotgun (WGS) entry which is preliminary data.</text>
</comment>
<dbReference type="Proteomes" id="UP001139981">
    <property type="component" value="Unassembled WGS sequence"/>
</dbReference>
<sequence length="59" mass="6186">MSDSAVVVDPSTLTPTSIEVIANQATVNIGTIGHVAHGKSTLVKAISTVHTVRFKNELE</sequence>
<dbReference type="EMBL" id="JANBVB010000662">
    <property type="protein sequence ID" value="KAJ2892763.1"/>
    <property type="molecule type" value="Genomic_DNA"/>
</dbReference>
<name>A0ACC1M2E6_9FUNG</name>
<evidence type="ECO:0000313" key="2">
    <source>
        <dbReference type="Proteomes" id="UP001139981"/>
    </source>
</evidence>
<protein>
    <submittedName>
        <fullName evidence="1">Eukaryotic translation initiation factor 2 subunit gamma</fullName>
    </submittedName>
</protein>
<organism evidence="1 2">
    <name type="scientific">Coemansia aciculifera</name>
    <dbReference type="NCBI Taxonomy" id="417176"/>
    <lineage>
        <taxon>Eukaryota</taxon>
        <taxon>Fungi</taxon>
        <taxon>Fungi incertae sedis</taxon>
        <taxon>Zoopagomycota</taxon>
        <taxon>Kickxellomycotina</taxon>
        <taxon>Kickxellomycetes</taxon>
        <taxon>Kickxellales</taxon>
        <taxon>Kickxellaceae</taxon>
        <taxon>Coemansia</taxon>
    </lineage>
</organism>
<keyword evidence="2" id="KW-1185">Reference proteome</keyword>
<reference evidence="1" key="1">
    <citation type="submission" date="2022-07" db="EMBL/GenBank/DDBJ databases">
        <title>Phylogenomic reconstructions and comparative analyses of Kickxellomycotina fungi.</title>
        <authorList>
            <person name="Reynolds N.K."/>
            <person name="Stajich J.E."/>
            <person name="Barry K."/>
            <person name="Grigoriev I.V."/>
            <person name="Crous P."/>
            <person name="Smith M.E."/>
        </authorList>
    </citation>
    <scope>NUCLEOTIDE SEQUENCE</scope>
    <source>
        <strain evidence="1">CBS 190363</strain>
    </source>
</reference>
<proteinExistence type="predicted"/>
<accession>A0ACC1M2E6</accession>
<feature type="non-terminal residue" evidence="1">
    <location>
        <position position="59"/>
    </location>
</feature>
<keyword evidence="1" id="KW-0396">Initiation factor</keyword>
<evidence type="ECO:0000313" key="1">
    <source>
        <dbReference type="EMBL" id="KAJ2892763.1"/>
    </source>
</evidence>